<sequence>MGKSFTRVSRRRKIFFDSNILDTSANASV</sequence>
<gene>
    <name evidence="1" type="ORF">HCCG_00748</name>
</gene>
<evidence type="ECO:0000313" key="1">
    <source>
        <dbReference type="EMBL" id="EFR46202.1"/>
    </source>
</evidence>
<reference evidence="2" key="1">
    <citation type="journal article" date="2014" name="Genome Announc.">
        <title>Draft genome sequences of six enterohepatic helicobacter species isolated from humans and one from rhesus macaques.</title>
        <authorList>
            <person name="Shen Z."/>
            <person name="Sheh A."/>
            <person name="Young S.K."/>
            <person name="Abouelliel A."/>
            <person name="Ward D.V."/>
            <person name="Earl A.M."/>
            <person name="Fox J.G."/>
        </authorList>
    </citation>
    <scope>NUCLEOTIDE SEQUENCE [LARGE SCALE GENOMIC DNA]</scope>
    <source>
        <strain evidence="2">CCUG 18818</strain>
    </source>
</reference>
<accession>A0ABN0B9R1</accession>
<name>A0ABN0B9R1_9HELI</name>
<dbReference type="EMBL" id="DS990391">
    <property type="protein sequence ID" value="EFR46202.1"/>
    <property type="molecule type" value="Genomic_DNA"/>
</dbReference>
<protein>
    <submittedName>
        <fullName evidence="1">Uncharacterized protein</fullName>
    </submittedName>
</protein>
<dbReference type="Proteomes" id="UP000005755">
    <property type="component" value="Unassembled WGS sequence"/>
</dbReference>
<proteinExistence type="predicted"/>
<keyword evidence="2" id="KW-1185">Reference proteome</keyword>
<evidence type="ECO:0000313" key="2">
    <source>
        <dbReference type="Proteomes" id="UP000005755"/>
    </source>
</evidence>
<organism evidence="1 2">
    <name type="scientific">Helicobacter cinaedi CCUG 18818 = ATCC BAA-847</name>
    <dbReference type="NCBI Taxonomy" id="537971"/>
    <lineage>
        <taxon>Bacteria</taxon>
        <taxon>Pseudomonadati</taxon>
        <taxon>Campylobacterota</taxon>
        <taxon>Epsilonproteobacteria</taxon>
        <taxon>Campylobacterales</taxon>
        <taxon>Helicobacteraceae</taxon>
        <taxon>Helicobacter</taxon>
    </lineage>
</organism>